<dbReference type="EMBL" id="PSNX01000005">
    <property type="protein sequence ID" value="PPE66741.1"/>
    <property type="molecule type" value="Genomic_DNA"/>
</dbReference>
<evidence type="ECO:0000313" key="1">
    <source>
        <dbReference type="EMBL" id="PPE66741.1"/>
    </source>
</evidence>
<dbReference type="InterPro" id="IPR043519">
    <property type="entry name" value="NT_sf"/>
</dbReference>
<dbReference type="InterPro" id="IPR018700">
    <property type="entry name" value="DUF2204"/>
</dbReference>
<accession>A0A2S5SVG8</accession>
<dbReference type="AlphaFoldDB" id="A0A2S5SVG8"/>
<dbReference type="Pfam" id="PF09970">
    <property type="entry name" value="DUF2204"/>
    <property type="match status" value="1"/>
</dbReference>
<dbReference type="Gene3D" id="3.30.460.40">
    <property type="match status" value="1"/>
</dbReference>
<sequence>MLTSDFKEFAGLLNSSGVEYLIVGGYALAVHGHPRYTGDLDFWIGHAPDNAARVLAALQQFGFGALGITLDDLSTPGQVIQLGDPPARIDLLTSIDGVDFRQARERRQVVQIDGIDLPFISLEDFKANKRASGRLKDLADLESLGEAPDGSAA</sequence>
<organism evidence="1 2">
    <name type="scientific">Caldimonas caldifontis</name>
    <dbReference type="NCBI Taxonomy" id="1452508"/>
    <lineage>
        <taxon>Bacteria</taxon>
        <taxon>Pseudomonadati</taxon>
        <taxon>Pseudomonadota</taxon>
        <taxon>Betaproteobacteria</taxon>
        <taxon>Burkholderiales</taxon>
        <taxon>Sphaerotilaceae</taxon>
        <taxon>Caldimonas</taxon>
    </lineage>
</organism>
<evidence type="ECO:0000313" key="2">
    <source>
        <dbReference type="Proteomes" id="UP000238605"/>
    </source>
</evidence>
<gene>
    <name evidence="1" type="ORF">C1704_07080</name>
</gene>
<comment type="caution">
    <text evidence="1">The sequence shown here is derived from an EMBL/GenBank/DDBJ whole genome shotgun (WGS) entry which is preliminary data.</text>
</comment>
<reference evidence="1 2" key="1">
    <citation type="submission" date="2018-02" db="EMBL/GenBank/DDBJ databases">
        <title>Reclassifiation of [Polyangium] brachysporum DSM 7029 as Guopingzhaonella breviflexa gen. nov., sp. nov., a member of the family Comamonadaceae.</title>
        <authorList>
            <person name="Tang B."/>
        </authorList>
    </citation>
    <scope>NUCLEOTIDE SEQUENCE [LARGE SCALE GENOMIC DNA]</scope>
    <source>
        <strain evidence="1 2">BCRC 80649</strain>
    </source>
</reference>
<dbReference type="SUPFAM" id="SSF81301">
    <property type="entry name" value="Nucleotidyltransferase"/>
    <property type="match status" value="1"/>
</dbReference>
<name>A0A2S5SVG8_9BURK</name>
<keyword evidence="2" id="KW-1185">Reference proteome</keyword>
<protein>
    <recommendedName>
        <fullName evidence="3">Nucleotidyl transferase AbiEii/AbiGii toxin family protein</fullName>
    </recommendedName>
</protein>
<evidence type="ECO:0008006" key="3">
    <source>
        <dbReference type="Google" id="ProtNLM"/>
    </source>
</evidence>
<dbReference type="OrthoDB" id="121150at2"/>
<dbReference type="RefSeq" id="WP_104302037.1">
    <property type="nucleotide sequence ID" value="NZ_PSNX01000005.1"/>
</dbReference>
<proteinExistence type="predicted"/>
<dbReference type="Proteomes" id="UP000238605">
    <property type="component" value="Unassembled WGS sequence"/>
</dbReference>